<evidence type="ECO:0000256" key="2">
    <source>
        <dbReference type="ARBA" id="ARBA00008156"/>
    </source>
</evidence>
<reference evidence="7" key="1">
    <citation type="journal article" date="2021" name="Syst. Appl. Microbiol.">
        <title>Roseomonas hellenica sp. nov., isolated from roots of wild-growing Alkanna tinctoria.</title>
        <authorList>
            <person name="Rat A."/>
            <person name="Naranjo H.D."/>
            <person name="Lebbe L."/>
            <person name="Cnockaert M."/>
            <person name="Krigas N."/>
            <person name="Grigoriadou K."/>
            <person name="Maloupa E."/>
            <person name="Willems A."/>
        </authorList>
    </citation>
    <scope>NUCLEOTIDE SEQUENCE [LARGE SCALE GENOMIC DNA]</scope>
    <source>
        <strain evidence="7">LMG 31523</strain>
    </source>
</reference>
<evidence type="ECO:0000259" key="5">
    <source>
        <dbReference type="Pfam" id="PF01011"/>
    </source>
</evidence>
<keyword evidence="4" id="KW-0472">Membrane</keyword>
<comment type="caution">
    <text evidence="6">The sequence shown here is derived from an EMBL/GenBank/DDBJ whole genome shotgun (WGS) entry which is preliminary data.</text>
</comment>
<dbReference type="EC" id="1.1.-.-" evidence="6"/>
<name>A0ABS5ERL7_9PROT</name>
<keyword evidence="4" id="KW-1133">Transmembrane helix</keyword>
<accession>A0ABS5ERL7</accession>
<feature type="transmembrane region" description="Helical" evidence="4">
    <location>
        <begin position="37"/>
        <end position="54"/>
    </location>
</feature>
<dbReference type="InterPro" id="IPR002372">
    <property type="entry name" value="PQQ_rpt_dom"/>
</dbReference>
<evidence type="ECO:0000256" key="3">
    <source>
        <dbReference type="ARBA" id="ARBA00023002"/>
    </source>
</evidence>
<dbReference type="GO" id="GO:0016491">
    <property type="term" value="F:oxidoreductase activity"/>
    <property type="evidence" value="ECO:0007669"/>
    <property type="project" value="UniProtKB-KW"/>
</dbReference>
<dbReference type="PANTHER" id="PTHR32303:SF4">
    <property type="entry name" value="QUINOPROTEIN GLUCOSE DEHYDROGENASE"/>
    <property type="match status" value="1"/>
</dbReference>
<evidence type="ECO:0000256" key="1">
    <source>
        <dbReference type="ARBA" id="ARBA00001931"/>
    </source>
</evidence>
<feature type="transmembrane region" description="Helical" evidence="4">
    <location>
        <begin position="61"/>
        <end position="77"/>
    </location>
</feature>
<feature type="transmembrane region" description="Helical" evidence="4">
    <location>
        <begin position="117"/>
        <end position="138"/>
    </location>
</feature>
<evidence type="ECO:0000313" key="6">
    <source>
        <dbReference type="EMBL" id="MBR0662888.1"/>
    </source>
</evidence>
<feature type="transmembrane region" description="Helical" evidence="4">
    <location>
        <begin position="12"/>
        <end position="31"/>
    </location>
</feature>
<dbReference type="Gene3D" id="2.140.10.10">
    <property type="entry name" value="Quinoprotein alcohol dehydrogenase-like superfamily"/>
    <property type="match status" value="2"/>
</dbReference>
<evidence type="ECO:0000256" key="4">
    <source>
        <dbReference type="SAM" id="Phobius"/>
    </source>
</evidence>
<dbReference type="InterPro" id="IPR017511">
    <property type="entry name" value="PQQ_mDH"/>
</dbReference>
<dbReference type="EMBL" id="JAAGBB010000001">
    <property type="protein sequence ID" value="MBR0662888.1"/>
    <property type="molecule type" value="Genomic_DNA"/>
</dbReference>
<keyword evidence="3 6" id="KW-0560">Oxidoreductase</keyword>
<gene>
    <name evidence="6" type="ORF">GXW71_00840</name>
</gene>
<sequence length="800" mass="86396">MRQLVQSRPLVSGLVVVLLGLFFAGAGTYLAWLGGSWYYLLAGTGLLCAGALLMMGKRAGLLVYGAVWLGTVLWALSESGFRPWYLLPRLLAPTVLGIYLLLPWVTRKLSGWPPRRAMGVVAAGGAVVLLLIIGVAAVTGPQIAAQDPPPLARNAPQPAAALADEDEWRFYGRTPAGDRFAPQTQITPQNVGQLEVAWIARSGDSADAEEIRHAREFHSEATPLKVGDTLYTCTPHSVVLAIDATTGAVKWRFDPEIDRTGHPYLVCRGVAYDEVTDSDCPHRIYSPTFDARLVALNAETGRPCEGFAERGFINLAANMGDAPRGFVLTTSPPMIVNHRIVIGSRIRDNRAVDEPSGVVRAFDPASGRLIWAWDMGRGEDAIPGGLPAGEVYTRGTPNAWSAFTADPALGLVYLPMGNPTPDYFGGRRRPFDERFGSAIVALEIETGRLRWSFQTVHHDIWDFDLPIGPSLVDLPDGQGGTIPALLQTTKTGQIFLLDRRDGHPVADVEERPTPQAGGVAEDRVAPTQPFSTGMPSFTPAPLTERDAWGATPIDQLLCRIEFRRSRHEGIFTLPGLQQMIGHPAFDGVSDWGGAAIDPERGIMVLNTMTMPFRIRLVPRESPEGQRASAPQKPGDAPLGPMDVQHYPQLGTPYLAAVGPWIGVFGAPCSAPTWGQLSAVDLHTRRLLWQVTLGTSRDSGLFGSQANIPLPTGVPNIGGSTVTRSGLIFIGATTDQYLRAFDLQSGRELWRHRLPAGPQATPMTYTGRDGRQYVVITAGGHGALATRYGDYTIAFALPRGS</sequence>
<dbReference type="RefSeq" id="WP_211850377.1">
    <property type="nucleotide sequence ID" value="NZ_JAAGBB010000001.1"/>
</dbReference>
<protein>
    <submittedName>
        <fullName evidence="6">Membrane-bound PQQ-dependent dehydrogenase, glucose/quinate/shikimate family</fullName>
        <ecNumber evidence="6">1.1.-.-</ecNumber>
    </submittedName>
</protein>
<dbReference type="InterPro" id="IPR018391">
    <property type="entry name" value="PQQ_b-propeller_rpt"/>
</dbReference>
<organism evidence="6 7">
    <name type="scientific">Plastoroseomonas hellenica</name>
    <dbReference type="NCBI Taxonomy" id="2687306"/>
    <lineage>
        <taxon>Bacteria</taxon>
        <taxon>Pseudomonadati</taxon>
        <taxon>Pseudomonadota</taxon>
        <taxon>Alphaproteobacteria</taxon>
        <taxon>Acetobacterales</taxon>
        <taxon>Acetobacteraceae</taxon>
        <taxon>Plastoroseomonas</taxon>
    </lineage>
</organism>
<keyword evidence="7" id="KW-1185">Reference proteome</keyword>
<dbReference type="NCBIfam" id="TIGR03074">
    <property type="entry name" value="PQQ_membr_DH"/>
    <property type="match status" value="1"/>
</dbReference>
<comment type="similarity">
    <text evidence="2">Belongs to the bacterial PQQ dehydrogenase family.</text>
</comment>
<feature type="transmembrane region" description="Helical" evidence="4">
    <location>
        <begin position="83"/>
        <end position="105"/>
    </location>
</feature>
<evidence type="ECO:0000313" key="7">
    <source>
        <dbReference type="Proteomes" id="UP001196870"/>
    </source>
</evidence>
<dbReference type="Proteomes" id="UP001196870">
    <property type="component" value="Unassembled WGS sequence"/>
</dbReference>
<dbReference type="Pfam" id="PF01011">
    <property type="entry name" value="PQQ"/>
    <property type="match status" value="1"/>
</dbReference>
<dbReference type="InterPro" id="IPR011047">
    <property type="entry name" value="Quinoprotein_ADH-like_sf"/>
</dbReference>
<dbReference type="PANTHER" id="PTHR32303">
    <property type="entry name" value="QUINOPROTEIN ALCOHOL DEHYDROGENASE (CYTOCHROME C)"/>
    <property type="match status" value="1"/>
</dbReference>
<feature type="domain" description="Pyrrolo-quinoline quinone repeat" evidence="5">
    <location>
        <begin position="168"/>
        <end position="773"/>
    </location>
</feature>
<dbReference type="CDD" id="cd10280">
    <property type="entry name" value="PQQ_mGDH"/>
    <property type="match status" value="1"/>
</dbReference>
<dbReference type="SUPFAM" id="SSF50998">
    <property type="entry name" value="Quinoprotein alcohol dehydrogenase-like"/>
    <property type="match status" value="1"/>
</dbReference>
<keyword evidence="4" id="KW-0812">Transmembrane</keyword>
<dbReference type="SMART" id="SM00564">
    <property type="entry name" value="PQQ"/>
    <property type="match status" value="5"/>
</dbReference>
<comment type="cofactor">
    <cofactor evidence="1">
        <name>pyrroloquinoline quinone</name>
        <dbReference type="ChEBI" id="CHEBI:58442"/>
    </cofactor>
</comment>
<proteinExistence type="inferred from homology"/>